<dbReference type="Pfam" id="PF24067">
    <property type="entry name" value="Beta-prop_BT_1020"/>
    <property type="match status" value="1"/>
</dbReference>
<organism evidence="3 4">
    <name type="scientific">Paenibacillus psychroresistens</name>
    <dbReference type="NCBI Taxonomy" id="1778678"/>
    <lineage>
        <taxon>Bacteria</taxon>
        <taxon>Bacillati</taxon>
        <taxon>Bacillota</taxon>
        <taxon>Bacilli</taxon>
        <taxon>Bacillales</taxon>
        <taxon>Paenibacillaceae</taxon>
        <taxon>Paenibacillus</taxon>
    </lineage>
</organism>
<feature type="domain" description="BT-1020-like N-terminal beta-propeller" evidence="2">
    <location>
        <begin position="11"/>
        <end position="238"/>
    </location>
</feature>
<dbReference type="SUPFAM" id="SSF50939">
    <property type="entry name" value="Sialidases"/>
    <property type="match status" value="1"/>
</dbReference>
<name>A0A6B8RSQ6_9BACL</name>
<proteinExistence type="predicted"/>
<dbReference type="Pfam" id="PF22585">
    <property type="entry name" value="Sialidase-like_CBM"/>
    <property type="match status" value="1"/>
</dbReference>
<reference evidence="4" key="1">
    <citation type="submission" date="2018-11" db="EMBL/GenBank/DDBJ databases">
        <title>Complete genome sequence of Paenibacillus sp. ML311-T8.</title>
        <authorList>
            <person name="Nam Y.-D."/>
            <person name="Kang J."/>
            <person name="Chung W.-H."/>
            <person name="Park Y.S."/>
        </authorList>
    </citation>
    <scope>NUCLEOTIDE SEQUENCE [LARGE SCALE GENOMIC DNA]</scope>
    <source>
        <strain evidence="4">ML311-T8</strain>
    </source>
</reference>
<evidence type="ECO:0000259" key="2">
    <source>
        <dbReference type="Pfam" id="PF24067"/>
    </source>
</evidence>
<dbReference type="KEGG" id="ppsc:EHS13_33730"/>
<dbReference type="Proteomes" id="UP000426246">
    <property type="component" value="Chromosome"/>
</dbReference>
<protein>
    <recommendedName>
        <fullName evidence="5">Six-hairpin glycosidase</fullName>
    </recommendedName>
</protein>
<accession>A0A6B8RSQ6</accession>
<dbReference type="EMBL" id="CP034235">
    <property type="protein sequence ID" value="QGQ99470.1"/>
    <property type="molecule type" value="Genomic_DNA"/>
</dbReference>
<dbReference type="AlphaFoldDB" id="A0A6B8RSQ6"/>
<dbReference type="InterPro" id="IPR036278">
    <property type="entry name" value="Sialidase_sf"/>
</dbReference>
<gene>
    <name evidence="3" type="ORF">EHS13_33730</name>
</gene>
<keyword evidence="4" id="KW-1185">Reference proteome</keyword>
<evidence type="ECO:0000313" key="3">
    <source>
        <dbReference type="EMBL" id="QGQ99470.1"/>
    </source>
</evidence>
<evidence type="ECO:0008006" key="5">
    <source>
        <dbReference type="Google" id="ProtNLM"/>
    </source>
</evidence>
<feature type="domain" description="BT-1020-like structural beta-sandwich" evidence="1">
    <location>
        <begin position="413"/>
        <end position="564"/>
    </location>
</feature>
<dbReference type="RefSeq" id="WP_155704635.1">
    <property type="nucleotide sequence ID" value="NZ_CP034235.1"/>
</dbReference>
<evidence type="ECO:0000259" key="1">
    <source>
        <dbReference type="Pfam" id="PF22585"/>
    </source>
</evidence>
<dbReference type="OrthoDB" id="177453at2"/>
<dbReference type="InterPro" id="IPR056425">
    <property type="entry name" value="Beta-prop_BT_1020"/>
</dbReference>
<evidence type="ECO:0000313" key="4">
    <source>
        <dbReference type="Proteomes" id="UP000426246"/>
    </source>
</evidence>
<dbReference type="InterPro" id="IPR054490">
    <property type="entry name" value="BT_1020-like_b-sandwich_1"/>
</dbReference>
<sequence length="603" mass="69129">MDSKNNQSPIINYKGSIKSVNQLYHDGLIRPAVGVQHYQVLRANRSVPQDTDGRGCTYNHQPMIAYWKGSFYVQYLGSHHDEHEDPTETFLTQSEDSRIWTPPCVAFPAIEWSPGKYTIAHQRMGFYVAPNGRLLVLSFYGLWREGDWAKMPNSGYGLGRAVREVYENGSLGPIYFIRYMPHAGYTESNTSQWYPFYQTSEDDEFIQACDVLLANKLMTQQWWEEDRSSDGFFAMDNQLFNCKAFCFYHRKDGKVVGLWKNAWSALSEDEGSTWSTPEFTESKPTGTAKEWGQRTSDDCYAIVWTPTTDADHRYPLCVITSEDGIEFDGMLLVQGEVPLQRFTGWHRELGPQYIRGIEEGNGLPPDGHMWMAYSMNKEDIWVCCIPVPILGEVIEDVDDNFEDMTPGGLVRNWNIYSPLWAPVYVERNEGNQYLRLADKDPYDYAKAIRIFQSSAKVKLQFDVRAMQIAVGRLEIDVLSPGGTRPVQIVFDSVDKLVKANKGAGLVPVHSLEANHWYSFQLDIDVERFVYDLSINGELVMKDARLATWVFAVERLEFRTGPYRREDARPYQDEPVYTEGLLACDYPEPLAVYHVDNVKISKRG</sequence>